<dbReference type="OrthoDB" id="9782855at2"/>
<dbReference type="PANTHER" id="PTHR43667:SF2">
    <property type="entry name" value="FATTY ACID C-METHYL TRANSFERASE"/>
    <property type="match status" value="1"/>
</dbReference>
<evidence type="ECO:0000313" key="1">
    <source>
        <dbReference type="EMBL" id="SHJ53161.1"/>
    </source>
</evidence>
<dbReference type="InterPro" id="IPR050723">
    <property type="entry name" value="CFA/CMAS"/>
</dbReference>
<gene>
    <name evidence="1" type="ORF">SAMN02745170_02752</name>
</gene>
<dbReference type="EMBL" id="FQZD01000025">
    <property type="protein sequence ID" value="SHJ53161.1"/>
    <property type="molecule type" value="Genomic_DNA"/>
</dbReference>
<dbReference type="GO" id="GO:0008168">
    <property type="term" value="F:methyltransferase activity"/>
    <property type="evidence" value="ECO:0007669"/>
    <property type="project" value="UniProtKB-KW"/>
</dbReference>
<dbReference type="AlphaFoldDB" id="A0A1M6K2H4"/>
<dbReference type="Pfam" id="PF13489">
    <property type="entry name" value="Methyltransf_23"/>
    <property type="match status" value="1"/>
</dbReference>
<dbReference type="CDD" id="cd02440">
    <property type="entry name" value="AdoMet_MTases"/>
    <property type="match status" value="1"/>
</dbReference>
<dbReference type="RefSeq" id="WP_149735432.1">
    <property type="nucleotide sequence ID" value="NZ_FQZD01000025.1"/>
</dbReference>
<keyword evidence="1" id="KW-0808">Transferase</keyword>
<dbReference type="Proteomes" id="UP000322917">
    <property type="component" value="Unassembled WGS sequence"/>
</dbReference>
<dbReference type="SUPFAM" id="SSF53335">
    <property type="entry name" value="S-adenosyl-L-methionine-dependent methyltransferases"/>
    <property type="match status" value="1"/>
</dbReference>
<reference evidence="1 2" key="1">
    <citation type="submission" date="2016-11" db="EMBL/GenBank/DDBJ databases">
        <authorList>
            <person name="Varghese N."/>
            <person name="Submissions S."/>
        </authorList>
    </citation>
    <scope>NUCLEOTIDE SEQUENCE [LARGE SCALE GENOMIC DNA]</scope>
    <source>
        <strain evidence="1 2">DSM 15287</strain>
    </source>
</reference>
<name>A0A1M6K2H4_9FIRM</name>
<dbReference type="PANTHER" id="PTHR43667">
    <property type="entry name" value="CYCLOPROPANE-FATTY-ACYL-PHOSPHOLIPID SYNTHASE"/>
    <property type="match status" value="1"/>
</dbReference>
<dbReference type="InterPro" id="IPR029063">
    <property type="entry name" value="SAM-dependent_MTases_sf"/>
</dbReference>
<proteinExistence type="predicted"/>
<sequence length="244" mass="28770">MKTQDKIFKSYKTIRSDFLYENKDQQNNFIEDLFKTHYLPHISHKREGGILEIGCNRGYMLSALRKYGFTNVKGIDLSLEDIKMAKDMGFCAESTNVFDYLDGHRKYDVIISKDVMEHIPKDKQEEFVKRVYDALQPGGVALVQVPNMDWIFSNHERYMDFTHEIGYTRESLADIYRLYFDSRDVEVVPASYIFISTLKQKIAFGFIRPLLVKIVKFFLRILGEGAYDVWFEHREILAIVRKKM</sequence>
<accession>A0A1M6K2H4</accession>
<organism evidence="1 2">
    <name type="scientific">Propionispora hippei DSM 15287</name>
    <dbReference type="NCBI Taxonomy" id="1123003"/>
    <lineage>
        <taxon>Bacteria</taxon>
        <taxon>Bacillati</taxon>
        <taxon>Bacillota</taxon>
        <taxon>Negativicutes</taxon>
        <taxon>Selenomonadales</taxon>
        <taxon>Sporomusaceae</taxon>
        <taxon>Propionispora</taxon>
    </lineage>
</organism>
<keyword evidence="1" id="KW-0489">Methyltransferase</keyword>
<dbReference type="Gene3D" id="3.40.50.150">
    <property type="entry name" value="Vaccinia Virus protein VP39"/>
    <property type="match status" value="1"/>
</dbReference>
<evidence type="ECO:0000313" key="2">
    <source>
        <dbReference type="Proteomes" id="UP000322917"/>
    </source>
</evidence>
<keyword evidence="2" id="KW-1185">Reference proteome</keyword>
<protein>
    <submittedName>
        <fullName evidence="1">Methyltransferase domain-containing protein</fullName>
    </submittedName>
</protein>
<dbReference type="GO" id="GO:0032259">
    <property type="term" value="P:methylation"/>
    <property type="evidence" value="ECO:0007669"/>
    <property type="project" value="UniProtKB-KW"/>
</dbReference>